<gene>
    <name evidence="1" type="ORF">Syun_012757</name>
</gene>
<reference evidence="1 2" key="1">
    <citation type="submission" date="2024-01" db="EMBL/GenBank/DDBJ databases">
        <title>Genome assemblies of Stephania.</title>
        <authorList>
            <person name="Yang L."/>
        </authorList>
    </citation>
    <scope>NUCLEOTIDE SEQUENCE [LARGE SCALE GENOMIC DNA]</scope>
    <source>
        <strain evidence="1">YNDBR</strain>
        <tissue evidence="1">Leaf</tissue>
    </source>
</reference>
<name>A0AAP0K2D3_9MAGN</name>
<dbReference type="Proteomes" id="UP001420932">
    <property type="component" value="Unassembled WGS sequence"/>
</dbReference>
<accession>A0AAP0K2D3</accession>
<organism evidence="1 2">
    <name type="scientific">Stephania yunnanensis</name>
    <dbReference type="NCBI Taxonomy" id="152371"/>
    <lineage>
        <taxon>Eukaryota</taxon>
        <taxon>Viridiplantae</taxon>
        <taxon>Streptophyta</taxon>
        <taxon>Embryophyta</taxon>
        <taxon>Tracheophyta</taxon>
        <taxon>Spermatophyta</taxon>
        <taxon>Magnoliopsida</taxon>
        <taxon>Ranunculales</taxon>
        <taxon>Menispermaceae</taxon>
        <taxon>Menispermoideae</taxon>
        <taxon>Cissampelideae</taxon>
        <taxon>Stephania</taxon>
    </lineage>
</organism>
<proteinExistence type="predicted"/>
<comment type="caution">
    <text evidence="1">The sequence shown here is derived from an EMBL/GenBank/DDBJ whole genome shotgun (WGS) entry which is preliminary data.</text>
</comment>
<protein>
    <submittedName>
        <fullName evidence="1">Uncharacterized protein</fullName>
    </submittedName>
</protein>
<sequence length="121" mass="13757">MLLTKTYMVFPIDVAHRAMEIKENVKANKSVLRISTPSLKCMKMIFTKMEDKFDTLRVEVKELMKRILSSVDEDALMAIILDDEPLIACYDIFRDAAKEMKKTLPAKEVIVISDNTASSAI</sequence>
<dbReference type="AlphaFoldDB" id="A0AAP0K2D3"/>
<keyword evidence="2" id="KW-1185">Reference proteome</keyword>
<evidence type="ECO:0000313" key="1">
    <source>
        <dbReference type="EMBL" id="KAK9143357.1"/>
    </source>
</evidence>
<dbReference type="EMBL" id="JBBNAF010000005">
    <property type="protein sequence ID" value="KAK9143357.1"/>
    <property type="molecule type" value="Genomic_DNA"/>
</dbReference>
<evidence type="ECO:0000313" key="2">
    <source>
        <dbReference type="Proteomes" id="UP001420932"/>
    </source>
</evidence>